<dbReference type="InterPro" id="IPR050926">
    <property type="entry name" value="Aconitase/IPM_isomerase"/>
</dbReference>
<gene>
    <name evidence="6" type="primary">dmdA_1</name>
    <name evidence="6" type="ORF">ENSA7_02890</name>
</gene>
<keyword evidence="2" id="KW-0408">Iron</keyword>
<comment type="caution">
    <text evidence="6">The sequence shown here is derived from an EMBL/GenBank/DDBJ whole genome shotgun (WGS) entry which is preliminary data.</text>
</comment>
<feature type="domain" description="Aconitase/3-isopropylmalate dehydratase large subunit alpha/beta/alpha" evidence="4">
    <location>
        <begin position="22"/>
        <end position="407"/>
    </location>
</feature>
<dbReference type="Gene3D" id="3.20.19.10">
    <property type="entry name" value="Aconitase, domain 4"/>
    <property type="match status" value="1"/>
</dbReference>
<name>A0A2S9YYB9_9BACT</name>
<accession>A0A2S9YYB9</accession>
<dbReference type="GO" id="GO:0047868">
    <property type="term" value="F:dimethylmaleate hydratase activity"/>
    <property type="evidence" value="ECO:0007669"/>
    <property type="project" value="UniProtKB-EC"/>
</dbReference>
<dbReference type="EMBL" id="PVNL01000004">
    <property type="protein sequence ID" value="PRQ10083.1"/>
    <property type="molecule type" value="Genomic_DNA"/>
</dbReference>
<evidence type="ECO:0000256" key="2">
    <source>
        <dbReference type="ARBA" id="ARBA00023004"/>
    </source>
</evidence>
<dbReference type="InterPro" id="IPR000573">
    <property type="entry name" value="AconitaseA/IPMdHydase_ssu_swvl"/>
</dbReference>
<dbReference type="NCBIfam" id="NF005558">
    <property type="entry name" value="PRK07229.1"/>
    <property type="match status" value="1"/>
</dbReference>
<dbReference type="InterPro" id="IPR006250">
    <property type="entry name" value="Aconitase_put"/>
</dbReference>
<dbReference type="GO" id="GO:0003994">
    <property type="term" value="F:aconitate hydratase activity"/>
    <property type="evidence" value="ECO:0007669"/>
    <property type="project" value="TreeGrafter"/>
</dbReference>
<dbReference type="Gene3D" id="3.30.499.10">
    <property type="entry name" value="Aconitase, domain 3"/>
    <property type="match status" value="2"/>
</dbReference>
<dbReference type="Proteomes" id="UP000238823">
    <property type="component" value="Unassembled WGS sequence"/>
</dbReference>
<dbReference type="InterPro" id="IPR036008">
    <property type="entry name" value="Aconitase_4Fe-4S_dom"/>
</dbReference>
<evidence type="ECO:0000313" key="6">
    <source>
        <dbReference type="EMBL" id="PRQ10083.1"/>
    </source>
</evidence>
<dbReference type="SUPFAM" id="SSF52016">
    <property type="entry name" value="LeuD/IlvD-like"/>
    <property type="match status" value="1"/>
</dbReference>
<dbReference type="PANTHER" id="PTHR43160">
    <property type="entry name" value="ACONITATE HYDRATASE B"/>
    <property type="match status" value="1"/>
</dbReference>
<keyword evidence="3" id="KW-0411">Iron-sulfur</keyword>
<evidence type="ECO:0000256" key="1">
    <source>
        <dbReference type="ARBA" id="ARBA00022723"/>
    </source>
</evidence>
<sequence length="655" mass="70784">MGKSVAVQLIEAHLLEGTLEPGTEIGLRIDQTLTQDATGTLVMLELEAMGLERVRTELSVQYVDHNIIQADYKNPDDHLFLRSACQRFGIWFSPPGNGVSHPVHQERFGKPGKTLLGADSHTCAAGAIGMLAIGTGGLEVAMAMAGEPYHVNMPEIWGVELTGRLPDWVSAKDIILELLRRHGVAGGLGRIIEYRGSALASLSAMDRHVLANMGAELGATTTVFPSDAETRRFLTAQGREADWQRLVPEPDAHYDHHDHIELSELEPLIAMPSSPGNVRAVQDVAGEEIYQAYIGSSANPGYRDFAVAASMVAGKHVHDQVSFDVNPASRQVLMDLIRDEHLAALVGAGARLHQVGCNGCIGMGQAPATGKLSLRTVPRNFPGRSGTEDDRVCLVSPETAVASALAGVITDPRTMDMPYPSIEQPARASVRVAQVDFVAPVPLEQARGVELRKGPNIKSLPALGPLPDQLVLPILLEVGDDISTDEILPAGVNVLPLRSNIPAISEFTFAAIDKTYPQRARDTGDHAIIAGRNYGQGSSREHAALAPRTLGLRAVLCVSFARIHRQNLINMGVLPLEFMHVADFGHLSNGARLVIDNVREQIVNSEVVEVREVTERGIVRTIRTVRARHLLSPRQVQVVLAGGLIQWMRAQLLAT</sequence>
<dbReference type="Pfam" id="PF00694">
    <property type="entry name" value="Aconitase_C"/>
    <property type="match status" value="1"/>
</dbReference>
<dbReference type="InterPro" id="IPR015931">
    <property type="entry name" value="Acnase/IPM_dHydase_lsu_aba_1/3"/>
</dbReference>
<dbReference type="GO" id="GO:0046872">
    <property type="term" value="F:metal ion binding"/>
    <property type="evidence" value="ECO:0007669"/>
    <property type="project" value="UniProtKB-KW"/>
</dbReference>
<protein>
    <submittedName>
        <fullName evidence="6">2,3-dimethylmalate dehydratase large subunit</fullName>
        <ecNumber evidence="6">4.2.1.85</ecNumber>
    </submittedName>
</protein>
<dbReference type="OrthoDB" id="9764318at2"/>
<dbReference type="SUPFAM" id="SSF53732">
    <property type="entry name" value="Aconitase iron-sulfur domain"/>
    <property type="match status" value="1"/>
</dbReference>
<reference evidence="6 7" key="1">
    <citation type="submission" date="2018-03" db="EMBL/GenBank/DDBJ databases">
        <title>Draft Genome Sequences of the Obligatory Marine Myxobacteria Enhygromyxa salina SWB007.</title>
        <authorList>
            <person name="Poehlein A."/>
            <person name="Moghaddam J.A."/>
            <person name="Harms H."/>
            <person name="Alanjari M."/>
            <person name="Koenig G.M."/>
            <person name="Daniel R."/>
            <person name="Schaeberle T.F."/>
        </authorList>
    </citation>
    <scope>NUCLEOTIDE SEQUENCE [LARGE SCALE GENOMIC DNA]</scope>
    <source>
        <strain evidence="6 7">SWB007</strain>
    </source>
</reference>
<dbReference type="AlphaFoldDB" id="A0A2S9YYB9"/>
<dbReference type="Pfam" id="PF00330">
    <property type="entry name" value="Aconitase"/>
    <property type="match status" value="1"/>
</dbReference>
<evidence type="ECO:0000259" key="5">
    <source>
        <dbReference type="Pfam" id="PF00694"/>
    </source>
</evidence>
<dbReference type="PRINTS" id="PR00415">
    <property type="entry name" value="ACONITASE"/>
</dbReference>
<dbReference type="PANTHER" id="PTHR43160:SF3">
    <property type="entry name" value="ACONITATE HYDRATASE, MITOCHONDRIAL"/>
    <property type="match status" value="1"/>
</dbReference>
<evidence type="ECO:0000256" key="3">
    <source>
        <dbReference type="ARBA" id="ARBA00023014"/>
    </source>
</evidence>
<dbReference type="GO" id="GO:0006099">
    <property type="term" value="P:tricarboxylic acid cycle"/>
    <property type="evidence" value="ECO:0007669"/>
    <property type="project" value="TreeGrafter"/>
</dbReference>
<keyword evidence="6" id="KW-0456">Lyase</keyword>
<dbReference type="InterPro" id="IPR015928">
    <property type="entry name" value="Aconitase/3IPM_dehydase_swvl"/>
</dbReference>
<organism evidence="6 7">
    <name type="scientific">Enhygromyxa salina</name>
    <dbReference type="NCBI Taxonomy" id="215803"/>
    <lineage>
        <taxon>Bacteria</taxon>
        <taxon>Pseudomonadati</taxon>
        <taxon>Myxococcota</taxon>
        <taxon>Polyangia</taxon>
        <taxon>Nannocystales</taxon>
        <taxon>Nannocystaceae</taxon>
        <taxon>Enhygromyxa</taxon>
    </lineage>
</organism>
<evidence type="ECO:0000313" key="7">
    <source>
        <dbReference type="Proteomes" id="UP000238823"/>
    </source>
</evidence>
<dbReference type="GO" id="GO:0005829">
    <property type="term" value="C:cytosol"/>
    <property type="evidence" value="ECO:0007669"/>
    <property type="project" value="TreeGrafter"/>
</dbReference>
<evidence type="ECO:0000259" key="4">
    <source>
        <dbReference type="Pfam" id="PF00330"/>
    </source>
</evidence>
<dbReference type="GO" id="GO:0051539">
    <property type="term" value="F:4 iron, 4 sulfur cluster binding"/>
    <property type="evidence" value="ECO:0007669"/>
    <property type="project" value="TreeGrafter"/>
</dbReference>
<dbReference type="EC" id="4.2.1.85" evidence="6"/>
<dbReference type="RefSeq" id="WP_106087386.1">
    <property type="nucleotide sequence ID" value="NZ_PVNL01000004.1"/>
</dbReference>
<dbReference type="InterPro" id="IPR001030">
    <property type="entry name" value="Acoase/IPM_deHydtase_lsu_aba"/>
</dbReference>
<keyword evidence="1" id="KW-0479">Metal-binding</keyword>
<feature type="domain" description="Aconitase A/isopropylmalate dehydratase small subunit swivel" evidence="5">
    <location>
        <begin position="521"/>
        <end position="579"/>
    </location>
</feature>
<dbReference type="NCBIfam" id="TIGR01342">
    <property type="entry name" value="acon_putative"/>
    <property type="match status" value="1"/>
</dbReference>
<proteinExistence type="predicted"/>